<accession>A0A926ZG72</accession>
<organism evidence="1 2">
    <name type="scientific">Aerosakkonema funiforme FACHB-1375</name>
    <dbReference type="NCBI Taxonomy" id="2949571"/>
    <lineage>
        <taxon>Bacteria</taxon>
        <taxon>Bacillati</taxon>
        <taxon>Cyanobacteriota</taxon>
        <taxon>Cyanophyceae</taxon>
        <taxon>Oscillatoriophycideae</taxon>
        <taxon>Aerosakkonematales</taxon>
        <taxon>Aerosakkonemataceae</taxon>
        <taxon>Aerosakkonema</taxon>
    </lineage>
</organism>
<dbReference type="AlphaFoldDB" id="A0A926ZG72"/>
<evidence type="ECO:0000313" key="2">
    <source>
        <dbReference type="Proteomes" id="UP000641646"/>
    </source>
</evidence>
<sequence length="74" mass="8269">MAIERKMFRGMFAPGEVVQLKQYCFTPGRVFAPGKYIVGELPDVAFEMALVEQLPPVKGKNAEIKNTEAPPEQE</sequence>
<reference evidence="1" key="2">
    <citation type="submission" date="2020-08" db="EMBL/GenBank/DDBJ databases">
        <authorList>
            <person name="Chen M."/>
            <person name="Teng W."/>
            <person name="Zhao L."/>
            <person name="Hu C."/>
            <person name="Zhou Y."/>
            <person name="Han B."/>
            <person name="Song L."/>
            <person name="Shu W."/>
        </authorList>
    </citation>
    <scope>NUCLEOTIDE SEQUENCE</scope>
    <source>
        <strain evidence="1">FACHB-1375</strain>
    </source>
</reference>
<keyword evidence="2" id="KW-1185">Reference proteome</keyword>
<comment type="caution">
    <text evidence="1">The sequence shown here is derived from an EMBL/GenBank/DDBJ whole genome shotgun (WGS) entry which is preliminary data.</text>
</comment>
<reference evidence="1" key="1">
    <citation type="journal article" date="2015" name="ISME J.">
        <title>Draft Genome Sequence of Streptomyces incarnatus NRRL8089, which Produces the Nucleoside Antibiotic Sinefungin.</title>
        <authorList>
            <person name="Oshima K."/>
            <person name="Hattori M."/>
            <person name="Shimizu H."/>
            <person name="Fukuda K."/>
            <person name="Nemoto M."/>
            <person name="Inagaki K."/>
            <person name="Tamura T."/>
        </authorList>
    </citation>
    <scope>NUCLEOTIDE SEQUENCE</scope>
    <source>
        <strain evidence="1">FACHB-1375</strain>
    </source>
</reference>
<proteinExistence type="predicted"/>
<dbReference type="Proteomes" id="UP000641646">
    <property type="component" value="Unassembled WGS sequence"/>
</dbReference>
<protein>
    <submittedName>
        <fullName evidence="1">Uncharacterized protein</fullName>
    </submittedName>
</protein>
<name>A0A926ZG72_9CYAN</name>
<gene>
    <name evidence="1" type="ORF">H6G03_09915</name>
</gene>
<evidence type="ECO:0000313" key="1">
    <source>
        <dbReference type="EMBL" id="MBD2181419.1"/>
    </source>
</evidence>
<dbReference type="EMBL" id="JACJPW010000020">
    <property type="protein sequence ID" value="MBD2181419.1"/>
    <property type="molecule type" value="Genomic_DNA"/>
</dbReference>